<evidence type="ECO:0000259" key="1">
    <source>
        <dbReference type="PROSITE" id="PS50995"/>
    </source>
</evidence>
<comment type="caution">
    <text evidence="2">The sequence shown here is derived from an EMBL/GenBank/DDBJ whole genome shotgun (WGS) entry which is preliminary data.</text>
</comment>
<dbReference type="InterPro" id="IPR039422">
    <property type="entry name" value="MarR/SlyA-like"/>
</dbReference>
<protein>
    <submittedName>
        <fullName evidence="2">MarR family winged helix-turn-helix transcriptional regulator</fullName>
    </submittedName>
</protein>
<dbReference type="PANTHER" id="PTHR33164:SF94">
    <property type="entry name" value="TRANSCRIPTIONAL REGULATORY PROTEIN-RELATED"/>
    <property type="match status" value="1"/>
</dbReference>
<dbReference type="SMART" id="SM00347">
    <property type="entry name" value="HTH_MARR"/>
    <property type="match status" value="1"/>
</dbReference>
<dbReference type="EMBL" id="JBFPJR010000015">
    <property type="protein sequence ID" value="MEX0428001.1"/>
    <property type="molecule type" value="Genomic_DNA"/>
</dbReference>
<organism evidence="2 3">
    <name type="scientific">Nocardioides eburneus</name>
    <dbReference type="NCBI Taxonomy" id="3231482"/>
    <lineage>
        <taxon>Bacteria</taxon>
        <taxon>Bacillati</taxon>
        <taxon>Actinomycetota</taxon>
        <taxon>Actinomycetes</taxon>
        <taxon>Propionibacteriales</taxon>
        <taxon>Nocardioidaceae</taxon>
        <taxon>Nocardioides</taxon>
    </lineage>
</organism>
<dbReference type="InterPro" id="IPR000835">
    <property type="entry name" value="HTH_MarR-typ"/>
</dbReference>
<evidence type="ECO:0000313" key="3">
    <source>
        <dbReference type="Proteomes" id="UP001556631"/>
    </source>
</evidence>
<feature type="domain" description="HTH marR-type" evidence="1">
    <location>
        <begin position="12"/>
        <end position="147"/>
    </location>
</feature>
<dbReference type="PRINTS" id="PR00598">
    <property type="entry name" value="HTHMARR"/>
</dbReference>
<name>A0ABV3SYH5_9ACTN</name>
<dbReference type="InterPro" id="IPR036390">
    <property type="entry name" value="WH_DNA-bd_sf"/>
</dbReference>
<dbReference type="RefSeq" id="WP_367993911.1">
    <property type="nucleotide sequence ID" value="NZ_JBFPJR010000015.1"/>
</dbReference>
<gene>
    <name evidence="2" type="ORF">AB3X52_10250</name>
</gene>
<dbReference type="Pfam" id="PF12802">
    <property type="entry name" value="MarR_2"/>
    <property type="match status" value="1"/>
</dbReference>
<dbReference type="InterPro" id="IPR036388">
    <property type="entry name" value="WH-like_DNA-bd_sf"/>
</dbReference>
<dbReference type="PANTHER" id="PTHR33164">
    <property type="entry name" value="TRANSCRIPTIONAL REGULATOR, MARR FAMILY"/>
    <property type="match status" value="1"/>
</dbReference>
<dbReference type="SUPFAM" id="SSF46785">
    <property type="entry name" value="Winged helix' DNA-binding domain"/>
    <property type="match status" value="1"/>
</dbReference>
<dbReference type="Proteomes" id="UP001556631">
    <property type="component" value="Unassembled WGS sequence"/>
</dbReference>
<dbReference type="Gene3D" id="1.10.10.10">
    <property type="entry name" value="Winged helix-like DNA-binding domain superfamily/Winged helix DNA-binding domain"/>
    <property type="match status" value="1"/>
</dbReference>
<sequence length="163" mass="17621">MSTDPQDTTADGSTTMAELLAFEVATRDLVGVALRSVEGLEMSLPQFRLLLALQEHGRSTSTQCAQALGVVGSTVTRLADRLNASGHLSRGTDPSNRSIVTLELTTKGRTLVTEVVTRRRAELARILDRLDPDERAATTAGLHSLHRQLGGEYADDPYRPVPL</sequence>
<reference evidence="2 3" key="1">
    <citation type="submission" date="2024-07" db="EMBL/GenBank/DDBJ databases">
        <authorList>
            <person name="Lee S."/>
            <person name="Kang M."/>
        </authorList>
    </citation>
    <scope>NUCLEOTIDE SEQUENCE [LARGE SCALE GENOMIC DNA]</scope>
    <source>
        <strain evidence="2 3">DS6</strain>
    </source>
</reference>
<accession>A0ABV3SYH5</accession>
<evidence type="ECO:0000313" key="2">
    <source>
        <dbReference type="EMBL" id="MEX0428001.1"/>
    </source>
</evidence>
<dbReference type="PROSITE" id="PS50995">
    <property type="entry name" value="HTH_MARR_2"/>
    <property type="match status" value="1"/>
</dbReference>
<proteinExistence type="predicted"/>
<keyword evidence="3" id="KW-1185">Reference proteome</keyword>